<dbReference type="eggNOG" id="ENOG50343XV">
    <property type="taxonomic scope" value="Bacteria"/>
</dbReference>
<reference evidence="1 2" key="1">
    <citation type="journal article" date="2012" name="J. Bacteriol.">
        <title>Genome Sequence of Extracellular-Protease-Producing Alishewanella jeotgali Isolated from Traditional Korean Fermented Seafood.</title>
        <authorList>
            <person name="Jung J."/>
            <person name="Chun J."/>
            <person name="Park W."/>
        </authorList>
    </citation>
    <scope>NUCLEOTIDE SEQUENCE [LARGE SCALE GENOMIC DNA]</scope>
    <source>
        <strain evidence="1 2">KCTC 22429</strain>
    </source>
</reference>
<dbReference type="PATRIC" id="fig|1129374.4.peg.272"/>
<protein>
    <submittedName>
        <fullName evidence="1">Uncharacterized protein</fullName>
    </submittedName>
</protein>
<dbReference type="RefSeq" id="WP_008949321.1">
    <property type="nucleotide sequence ID" value="NZ_AHTH01000004.1"/>
</dbReference>
<sequence>MAKFHPQAITPEQTSELRYLHKVMQALDILGEHPQLHVVAYGRIWRYPDMLQTAMRYAYLAQLHGFNIEPFRRWYNRDAEIFSHYGIQWFNGQQV</sequence>
<name>H3ZAD1_9ALTE</name>
<dbReference type="AlphaFoldDB" id="H3ZAD1"/>
<evidence type="ECO:0000313" key="2">
    <source>
        <dbReference type="Proteomes" id="UP000012046"/>
    </source>
</evidence>
<dbReference type="Proteomes" id="UP000012046">
    <property type="component" value="Unassembled WGS sequence"/>
</dbReference>
<proteinExistence type="predicted"/>
<evidence type="ECO:0000313" key="1">
    <source>
        <dbReference type="EMBL" id="EHR42485.1"/>
    </source>
</evidence>
<comment type="caution">
    <text evidence="1">The sequence shown here is derived from an EMBL/GenBank/DDBJ whole genome shotgun (WGS) entry which is preliminary data.</text>
</comment>
<dbReference type="STRING" id="1129374.AJE_01349"/>
<keyword evidence="2" id="KW-1185">Reference proteome</keyword>
<organism evidence="1 2">
    <name type="scientific">Alishewanella jeotgali KCTC 22429</name>
    <dbReference type="NCBI Taxonomy" id="1129374"/>
    <lineage>
        <taxon>Bacteria</taxon>
        <taxon>Pseudomonadati</taxon>
        <taxon>Pseudomonadota</taxon>
        <taxon>Gammaproteobacteria</taxon>
        <taxon>Alteromonadales</taxon>
        <taxon>Alteromonadaceae</taxon>
        <taxon>Alishewanella</taxon>
    </lineage>
</organism>
<gene>
    <name evidence="1" type="ORF">AJE_01349</name>
</gene>
<accession>H3ZAD1</accession>
<dbReference type="EMBL" id="AHTH01000004">
    <property type="protein sequence ID" value="EHR42485.1"/>
    <property type="molecule type" value="Genomic_DNA"/>
</dbReference>